<feature type="region of interest" description="Disordered" evidence="1">
    <location>
        <begin position="52"/>
        <end position="132"/>
    </location>
</feature>
<feature type="compositionally biased region" description="Basic and acidic residues" evidence="1">
    <location>
        <begin position="88"/>
        <end position="115"/>
    </location>
</feature>
<protein>
    <submittedName>
        <fullName evidence="2">Uncharacterized protein</fullName>
    </submittedName>
</protein>
<sequence length="161" mass="17637">MSAPSDSSTLSQASPTTQKRLSTSNVVSAVGQLRNTQAEADLLQFKAALEAERRGKKHRRRGADSIASISSVTSVVSVISVRPSSRNPRKEGGGSETEGEREPTSGGETEKTDSRRPRRGSQCSPERPRTRRVLEEMAHQVTELERCIHELAVEDERGRGR</sequence>
<evidence type="ECO:0000256" key="1">
    <source>
        <dbReference type="SAM" id="MobiDB-lite"/>
    </source>
</evidence>
<dbReference type="Proteomes" id="UP001233271">
    <property type="component" value="Chromosome 2"/>
</dbReference>
<keyword evidence="3" id="KW-1185">Reference proteome</keyword>
<evidence type="ECO:0000313" key="3">
    <source>
        <dbReference type="Proteomes" id="UP001233271"/>
    </source>
</evidence>
<name>A0AA48I314_9TREE</name>
<dbReference type="RefSeq" id="XP_060453930.1">
    <property type="nucleotide sequence ID" value="XM_060596992.1"/>
</dbReference>
<dbReference type="EMBL" id="AP028213">
    <property type="protein sequence ID" value="BEI88664.1"/>
    <property type="molecule type" value="Genomic_DNA"/>
</dbReference>
<dbReference type="GeneID" id="85492535"/>
<dbReference type="AlphaFoldDB" id="A0AA48I314"/>
<feature type="compositionally biased region" description="Low complexity" evidence="1">
    <location>
        <begin position="65"/>
        <end position="85"/>
    </location>
</feature>
<organism evidence="2 3">
    <name type="scientific">Cutaneotrichosporon cavernicola</name>
    <dbReference type="NCBI Taxonomy" id="279322"/>
    <lineage>
        <taxon>Eukaryota</taxon>
        <taxon>Fungi</taxon>
        <taxon>Dikarya</taxon>
        <taxon>Basidiomycota</taxon>
        <taxon>Agaricomycotina</taxon>
        <taxon>Tremellomycetes</taxon>
        <taxon>Trichosporonales</taxon>
        <taxon>Trichosporonaceae</taxon>
        <taxon>Cutaneotrichosporon</taxon>
    </lineage>
</organism>
<gene>
    <name evidence="2" type="ORF">CcaverHIS019_0200260</name>
</gene>
<evidence type="ECO:0000313" key="2">
    <source>
        <dbReference type="EMBL" id="BEI88664.1"/>
    </source>
</evidence>
<accession>A0AA48I314</accession>
<proteinExistence type="predicted"/>
<feature type="region of interest" description="Disordered" evidence="1">
    <location>
        <begin position="1"/>
        <end position="25"/>
    </location>
</feature>
<dbReference type="KEGG" id="ccac:CcaHIS019_0200260"/>
<reference evidence="2" key="1">
    <citation type="journal article" date="2023" name="BMC Genomics">
        <title>Chromosome-level genome assemblies of Cutaneotrichosporon spp. (Trichosporonales, Basidiomycota) reveal imbalanced evolution between nucleotide sequences and chromosome synteny.</title>
        <authorList>
            <person name="Kobayashi Y."/>
            <person name="Kayamori A."/>
            <person name="Aoki K."/>
            <person name="Shiwa Y."/>
            <person name="Matsutani M."/>
            <person name="Fujita N."/>
            <person name="Sugita T."/>
            <person name="Iwasaki W."/>
            <person name="Tanaka N."/>
            <person name="Takashima M."/>
        </authorList>
    </citation>
    <scope>NUCLEOTIDE SEQUENCE</scope>
    <source>
        <strain evidence="2">HIS019</strain>
    </source>
</reference>